<dbReference type="Proteomes" id="UP001519460">
    <property type="component" value="Unassembled WGS sequence"/>
</dbReference>
<evidence type="ECO:0000256" key="1">
    <source>
        <dbReference type="SAM" id="Phobius"/>
    </source>
</evidence>
<dbReference type="EMBL" id="JACVVK020000119">
    <property type="protein sequence ID" value="KAK7491109.1"/>
    <property type="molecule type" value="Genomic_DNA"/>
</dbReference>
<evidence type="ECO:0000313" key="2">
    <source>
        <dbReference type="EMBL" id="KAK7491109.1"/>
    </source>
</evidence>
<dbReference type="AlphaFoldDB" id="A0ABD0KW44"/>
<feature type="non-terminal residue" evidence="2">
    <location>
        <position position="54"/>
    </location>
</feature>
<keyword evidence="1" id="KW-0472">Membrane</keyword>
<proteinExistence type="predicted"/>
<name>A0ABD0KW44_9CAEN</name>
<accession>A0ABD0KW44</accession>
<comment type="caution">
    <text evidence="2">The sequence shown here is derived from an EMBL/GenBank/DDBJ whole genome shotgun (WGS) entry which is preliminary data.</text>
</comment>
<keyword evidence="1" id="KW-1133">Transmembrane helix</keyword>
<protein>
    <submittedName>
        <fullName evidence="2">Uncharacterized protein</fullName>
    </submittedName>
</protein>
<keyword evidence="1" id="KW-0812">Transmembrane</keyword>
<feature type="non-terminal residue" evidence="2">
    <location>
        <position position="1"/>
    </location>
</feature>
<sequence length="54" mass="5841">ASSVSNSRLALDRGNRILMLFCDGTFCAATPVLGGYVRTRPTSLRERRSVAILA</sequence>
<keyword evidence="3" id="KW-1185">Reference proteome</keyword>
<gene>
    <name evidence="2" type="ORF">BaRGS_00017673</name>
</gene>
<evidence type="ECO:0000313" key="3">
    <source>
        <dbReference type="Proteomes" id="UP001519460"/>
    </source>
</evidence>
<reference evidence="2 3" key="1">
    <citation type="journal article" date="2023" name="Sci. Data">
        <title>Genome assembly of the Korean intertidal mud-creeper Batillaria attramentaria.</title>
        <authorList>
            <person name="Patra A.K."/>
            <person name="Ho P.T."/>
            <person name="Jun S."/>
            <person name="Lee S.J."/>
            <person name="Kim Y."/>
            <person name="Won Y.J."/>
        </authorList>
    </citation>
    <scope>NUCLEOTIDE SEQUENCE [LARGE SCALE GENOMIC DNA]</scope>
    <source>
        <strain evidence="2">Wonlab-2016</strain>
    </source>
</reference>
<feature type="transmembrane region" description="Helical" evidence="1">
    <location>
        <begin position="17"/>
        <end position="37"/>
    </location>
</feature>
<organism evidence="2 3">
    <name type="scientific">Batillaria attramentaria</name>
    <dbReference type="NCBI Taxonomy" id="370345"/>
    <lineage>
        <taxon>Eukaryota</taxon>
        <taxon>Metazoa</taxon>
        <taxon>Spiralia</taxon>
        <taxon>Lophotrochozoa</taxon>
        <taxon>Mollusca</taxon>
        <taxon>Gastropoda</taxon>
        <taxon>Caenogastropoda</taxon>
        <taxon>Sorbeoconcha</taxon>
        <taxon>Cerithioidea</taxon>
        <taxon>Batillariidae</taxon>
        <taxon>Batillaria</taxon>
    </lineage>
</organism>